<gene>
    <name evidence="1" type="ORF">Taro_050800</name>
</gene>
<organism evidence="1 2">
    <name type="scientific">Colocasia esculenta</name>
    <name type="common">Wild taro</name>
    <name type="synonym">Arum esculentum</name>
    <dbReference type="NCBI Taxonomy" id="4460"/>
    <lineage>
        <taxon>Eukaryota</taxon>
        <taxon>Viridiplantae</taxon>
        <taxon>Streptophyta</taxon>
        <taxon>Embryophyta</taxon>
        <taxon>Tracheophyta</taxon>
        <taxon>Spermatophyta</taxon>
        <taxon>Magnoliopsida</taxon>
        <taxon>Liliopsida</taxon>
        <taxon>Araceae</taxon>
        <taxon>Aroideae</taxon>
        <taxon>Colocasieae</taxon>
        <taxon>Colocasia</taxon>
    </lineage>
</organism>
<dbReference type="Proteomes" id="UP000652761">
    <property type="component" value="Unassembled WGS sequence"/>
</dbReference>
<keyword evidence="2" id="KW-1185">Reference proteome</keyword>
<dbReference type="AlphaFoldDB" id="A0A843XF03"/>
<evidence type="ECO:0000313" key="2">
    <source>
        <dbReference type="Proteomes" id="UP000652761"/>
    </source>
</evidence>
<reference evidence="1" key="1">
    <citation type="submission" date="2017-07" db="EMBL/GenBank/DDBJ databases">
        <title>Taro Niue Genome Assembly and Annotation.</title>
        <authorList>
            <person name="Atibalentja N."/>
            <person name="Keating K."/>
            <person name="Fields C.J."/>
        </authorList>
    </citation>
    <scope>NUCLEOTIDE SEQUENCE</scope>
    <source>
        <strain evidence="1">Niue_2</strain>
        <tissue evidence="1">Leaf</tissue>
    </source>
</reference>
<proteinExistence type="predicted"/>
<evidence type="ECO:0000313" key="1">
    <source>
        <dbReference type="EMBL" id="MQM17821.1"/>
    </source>
</evidence>
<comment type="caution">
    <text evidence="1">The sequence shown here is derived from an EMBL/GenBank/DDBJ whole genome shotgun (WGS) entry which is preliminary data.</text>
</comment>
<sequence length="122" mass="13584">MSKSLVGCELRCVVTASLARGTNEQPSVIAVSLSPSLLPGATRVSSGHARPMAVRSTWCEVDEARVQHKHRGLLRCEETSGSHRGSLCHHEEHELKRPPTFQEVFDKTHKKKGTDQYIRDRA</sequence>
<accession>A0A843XF03</accession>
<name>A0A843XF03_COLES</name>
<protein>
    <submittedName>
        <fullName evidence="1">Uncharacterized protein</fullName>
    </submittedName>
</protein>
<dbReference type="EMBL" id="NMUH01007787">
    <property type="protein sequence ID" value="MQM17821.1"/>
    <property type="molecule type" value="Genomic_DNA"/>
</dbReference>